<gene>
    <name evidence="12" type="primary">thrB</name>
    <name evidence="15" type="ORF">SAMN05421739_1011031</name>
</gene>
<dbReference type="PROSITE" id="PS00627">
    <property type="entry name" value="GHMP_KINASES_ATP"/>
    <property type="match status" value="1"/>
</dbReference>
<dbReference type="Pfam" id="PF00288">
    <property type="entry name" value="GHMP_kinases_N"/>
    <property type="match status" value="1"/>
</dbReference>
<dbReference type="NCBIfam" id="NF002288">
    <property type="entry name" value="PRK01212.1-4"/>
    <property type="match status" value="1"/>
</dbReference>
<dbReference type="GO" id="GO:0004413">
    <property type="term" value="F:homoserine kinase activity"/>
    <property type="evidence" value="ECO:0007669"/>
    <property type="project" value="UniProtKB-UniRule"/>
</dbReference>
<proteinExistence type="inferred from homology"/>
<dbReference type="Gene3D" id="3.30.230.10">
    <property type="match status" value="1"/>
</dbReference>
<comment type="pathway">
    <text evidence="1 12">Amino-acid biosynthesis; L-threonine biosynthesis; L-threonine from L-aspartate: step 4/5.</text>
</comment>
<comment type="function">
    <text evidence="12">Catalyzes the ATP-dependent phosphorylation of L-homoserine to L-homoserine phosphate.</text>
</comment>
<evidence type="ECO:0000256" key="4">
    <source>
        <dbReference type="ARBA" id="ARBA00017858"/>
    </source>
</evidence>
<dbReference type="InterPro" id="IPR006204">
    <property type="entry name" value="GHMP_kinase_N_dom"/>
</dbReference>
<dbReference type="UniPathway" id="UPA00050">
    <property type="reaction ID" value="UER00064"/>
</dbReference>
<dbReference type="SUPFAM" id="SSF54211">
    <property type="entry name" value="Ribosomal protein S5 domain 2-like"/>
    <property type="match status" value="1"/>
</dbReference>
<evidence type="ECO:0000256" key="12">
    <source>
        <dbReference type="HAMAP-Rule" id="MF_00384"/>
    </source>
</evidence>
<keyword evidence="9 12" id="KW-0418">Kinase</keyword>
<name>A0A1I2PFF1_9BACT</name>
<feature type="domain" description="GHMP kinase C-terminal" evidence="14">
    <location>
        <begin position="210"/>
        <end position="286"/>
    </location>
</feature>
<dbReference type="Gene3D" id="3.30.70.890">
    <property type="entry name" value="GHMP kinase, C-terminal domain"/>
    <property type="match status" value="1"/>
</dbReference>
<evidence type="ECO:0000256" key="8">
    <source>
        <dbReference type="ARBA" id="ARBA00022741"/>
    </source>
</evidence>
<dbReference type="InterPro" id="IPR013750">
    <property type="entry name" value="GHMP_kinase_C_dom"/>
</dbReference>
<dbReference type="OrthoDB" id="9769912at2"/>
<evidence type="ECO:0000259" key="14">
    <source>
        <dbReference type="Pfam" id="PF08544"/>
    </source>
</evidence>
<dbReference type="AlphaFoldDB" id="A0A1I2PFF1"/>
<evidence type="ECO:0000259" key="13">
    <source>
        <dbReference type="Pfam" id="PF00288"/>
    </source>
</evidence>
<organism evidence="15 16">
    <name type="scientific">Pontibacter chinhatensis</name>
    <dbReference type="NCBI Taxonomy" id="1436961"/>
    <lineage>
        <taxon>Bacteria</taxon>
        <taxon>Pseudomonadati</taxon>
        <taxon>Bacteroidota</taxon>
        <taxon>Cytophagia</taxon>
        <taxon>Cytophagales</taxon>
        <taxon>Hymenobacteraceae</taxon>
        <taxon>Pontibacter</taxon>
    </lineage>
</organism>
<evidence type="ECO:0000256" key="5">
    <source>
        <dbReference type="ARBA" id="ARBA00022605"/>
    </source>
</evidence>
<dbReference type="EMBL" id="FOOT01000001">
    <property type="protein sequence ID" value="SFG14818.1"/>
    <property type="molecule type" value="Genomic_DNA"/>
</dbReference>
<comment type="catalytic activity">
    <reaction evidence="11 12">
        <text>L-homoserine + ATP = O-phospho-L-homoserine + ADP + H(+)</text>
        <dbReference type="Rhea" id="RHEA:13985"/>
        <dbReference type="ChEBI" id="CHEBI:15378"/>
        <dbReference type="ChEBI" id="CHEBI:30616"/>
        <dbReference type="ChEBI" id="CHEBI:57476"/>
        <dbReference type="ChEBI" id="CHEBI:57590"/>
        <dbReference type="ChEBI" id="CHEBI:456216"/>
        <dbReference type="EC" id="2.7.1.39"/>
    </reaction>
</comment>
<dbReference type="GO" id="GO:0009088">
    <property type="term" value="P:threonine biosynthetic process"/>
    <property type="evidence" value="ECO:0007669"/>
    <property type="project" value="UniProtKB-UniRule"/>
</dbReference>
<accession>A0A1I2PFF1</accession>
<dbReference type="NCBIfam" id="TIGR00191">
    <property type="entry name" value="thrB"/>
    <property type="match status" value="1"/>
</dbReference>
<evidence type="ECO:0000256" key="9">
    <source>
        <dbReference type="ARBA" id="ARBA00022777"/>
    </source>
</evidence>
<dbReference type="PANTHER" id="PTHR20861">
    <property type="entry name" value="HOMOSERINE/4-DIPHOSPHOCYTIDYL-2-C-METHYL-D-ERYTHRITOL KINASE"/>
    <property type="match status" value="1"/>
</dbReference>
<dbReference type="InterPro" id="IPR006203">
    <property type="entry name" value="GHMP_knse_ATP-bd_CS"/>
</dbReference>
<dbReference type="GO" id="GO:0005524">
    <property type="term" value="F:ATP binding"/>
    <property type="evidence" value="ECO:0007669"/>
    <property type="project" value="UniProtKB-UniRule"/>
</dbReference>
<evidence type="ECO:0000256" key="6">
    <source>
        <dbReference type="ARBA" id="ARBA00022679"/>
    </source>
</evidence>
<dbReference type="InterPro" id="IPR020568">
    <property type="entry name" value="Ribosomal_Su5_D2-typ_SF"/>
</dbReference>
<keyword evidence="8 12" id="KW-0547">Nucleotide-binding</keyword>
<dbReference type="Pfam" id="PF08544">
    <property type="entry name" value="GHMP_kinases_C"/>
    <property type="match status" value="1"/>
</dbReference>
<evidence type="ECO:0000256" key="10">
    <source>
        <dbReference type="ARBA" id="ARBA00022840"/>
    </source>
</evidence>
<keyword evidence="5 12" id="KW-0028">Amino-acid biosynthesis</keyword>
<evidence type="ECO:0000256" key="3">
    <source>
        <dbReference type="ARBA" id="ARBA00012078"/>
    </source>
</evidence>
<dbReference type="PIRSF" id="PIRSF000676">
    <property type="entry name" value="Homoser_kin"/>
    <property type="match status" value="1"/>
</dbReference>
<keyword evidence="10 12" id="KW-0067">ATP-binding</keyword>
<reference evidence="16" key="1">
    <citation type="submission" date="2016-10" db="EMBL/GenBank/DDBJ databases">
        <authorList>
            <person name="Varghese N."/>
            <person name="Submissions S."/>
        </authorList>
    </citation>
    <scope>NUCLEOTIDE SEQUENCE [LARGE SCALE GENOMIC DNA]</scope>
    <source>
        <strain evidence="16">LP51</strain>
    </source>
</reference>
<evidence type="ECO:0000256" key="2">
    <source>
        <dbReference type="ARBA" id="ARBA00007370"/>
    </source>
</evidence>
<evidence type="ECO:0000256" key="7">
    <source>
        <dbReference type="ARBA" id="ARBA00022697"/>
    </source>
</evidence>
<dbReference type="InterPro" id="IPR036554">
    <property type="entry name" value="GHMP_kinase_C_sf"/>
</dbReference>
<dbReference type="InterPro" id="IPR014721">
    <property type="entry name" value="Ribsml_uS5_D2-typ_fold_subgr"/>
</dbReference>
<feature type="domain" description="GHMP kinase N-terminal" evidence="13">
    <location>
        <begin position="62"/>
        <end position="149"/>
    </location>
</feature>
<protein>
    <recommendedName>
        <fullName evidence="4 12">Homoserine kinase</fullName>
        <shortName evidence="12">HK</shortName>
        <shortName evidence="12">HSK</shortName>
        <ecNumber evidence="3 12">2.7.1.39</ecNumber>
    </recommendedName>
</protein>
<feature type="binding site" evidence="12">
    <location>
        <begin position="90"/>
        <end position="100"/>
    </location>
    <ligand>
        <name>ATP</name>
        <dbReference type="ChEBI" id="CHEBI:30616"/>
    </ligand>
</feature>
<comment type="similarity">
    <text evidence="2 12">Belongs to the GHMP kinase family. Homoserine kinase subfamily.</text>
</comment>
<dbReference type="SUPFAM" id="SSF55060">
    <property type="entry name" value="GHMP Kinase, C-terminal domain"/>
    <property type="match status" value="1"/>
</dbReference>
<keyword evidence="12" id="KW-0963">Cytoplasm</keyword>
<dbReference type="EC" id="2.7.1.39" evidence="3 12"/>
<dbReference type="GO" id="GO:0005737">
    <property type="term" value="C:cytoplasm"/>
    <property type="evidence" value="ECO:0007669"/>
    <property type="project" value="UniProtKB-SubCell"/>
</dbReference>
<dbReference type="Proteomes" id="UP000198724">
    <property type="component" value="Unassembled WGS sequence"/>
</dbReference>
<dbReference type="HAMAP" id="MF_00384">
    <property type="entry name" value="Homoser_kinase"/>
    <property type="match status" value="1"/>
</dbReference>
<keyword evidence="7 12" id="KW-0791">Threonine biosynthesis</keyword>
<evidence type="ECO:0000256" key="11">
    <source>
        <dbReference type="ARBA" id="ARBA00049375"/>
    </source>
</evidence>
<dbReference type="PRINTS" id="PR00958">
    <property type="entry name" value="HOMSERKINASE"/>
</dbReference>
<evidence type="ECO:0000313" key="16">
    <source>
        <dbReference type="Proteomes" id="UP000198724"/>
    </source>
</evidence>
<dbReference type="InterPro" id="IPR000870">
    <property type="entry name" value="Homoserine_kinase"/>
</dbReference>
<dbReference type="STRING" id="1436961.SAMN05421739_1011031"/>
<keyword evidence="16" id="KW-1185">Reference proteome</keyword>
<sequence>MKSIKVFAPATVANLSCGYDVLGLAVHAPGDEVIMHLNNSGQVTLDVLEGDEGRLPRNPEKNTVSAVVISYLRHLGVTQGVSIELYKLMPFGSGLGSSSASAVAGLVAINELMGQPLTREELLPFAMEGERLACGNAHADNVAPALLGGLVLVRSYHPLDVVRLPVPQGLSCALVYPHVEIPTREARQILKTHIPLRDAVTQWGNVAGLVAGFCTSDLGLISRSMQDVVIEPMRAMLIPCFDELRQLALEQQALGFGISGSGPSVFALCSSLAVAHKVTAALEAKLSEAGIGSTAYVSEINLQGPVVKNVQPVLAKA</sequence>
<comment type="subcellular location">
    <subcellularLocation>
        <location evidence="12">Cytoplasm</location>
    </subcellularLocation>
</comment>
<evidence type="ECO:0000256" key="1">
    <source>
        <dbReference type="ARBA" id="ARBA00005015"/>
    </source>
</evidence>
<evidence type="ECO:0000313" key="15">
    <source>
        <dbReference type="EMBL" id="SFG14818.1"/>
    </source>
</evidence>
<dbReference type="PANTHER" id="PTHR20861:SF1">
    <property type="entry name" value="HOMOSERINE KINASE"/>
    <property type="match status" value="1"/>
</dbReference>
<keyword evidence="6 12" id="KW-0808">Transferase</keyword>
<dbReference type="RefSeq" id="WP_092099380.1">
    <property type="nucleotide sequence ID" value="NZ_FOOT01000001.1"/>
</dbReference>